<proteinExistence type="predicted"/>
<name>A0A918FTB2_9ACTN</name>
<dbReference type="Proteomes" id="UP000606194">
    <property type="component" value="Unassembled WGS sequence"/>
</dbReference>
<accession>A0A918FTB2</accession>
<sequence length="849" mass="90943">MDPATDPVTAVLARIPVDGPVPPLPDPAARVRLREEFGWTVTQMGKATSVRRETVWTWESDPPRTPRGEKGQLYARLLAYFADELARAAATSGATAQVPVPDAAPPPQPAAAEEEQPPLFDYDIEDPPELAWPDTDQSPALDNAAGQAEYPEYDAPGSGTYLPEDVTRPCVRCGKPTSCLVAGQPRHIYLQAMAAMGVPRCGTQPTAPAAPVLPTATEPSASEPAPVPASVAPAPAPSADAAPPAAAPPVALPAAAPASPVRPPAVPRRPGAATSSALRRKTAKKPAVKAVAPEHADGPLAVLDITDGALTAHLVDGRTMPCPAKTLQALAAWALDKKKIRLGAAKLHDNGFHQDPLIILTEGAVAHFGLPTNLADQEDLRLPADDKIVKNITKAGWELTKSGFGPWARIFKRLDGKRHCVQLALVPWGALETRAWGKAGDLPAGELARMLGTYARLVITPRGTLAVTGEQLMTSLRPPTKAEWSEKENKYVSAKVPHTLHTVVDPAPCEAPDEHPVVVADYPEEGSRPASEALDEEACIWVRPAELITDDERSRTHVAALDVQVAFLAACRRLHVGTGPAIHYPRNPSFDPELPGSWFLDLSHIETDPRLPNPFTSSGERPEGPGWYATPTVAYAVELGADVRPMEAWVRETHSPYLQPWYNTLRDAYLTVMADLGVTTDLDDEAFLAAMAHYKDGDPLLVTLANAIKATAKSGIGKLRQRPNLGLDHVFGDPWPALKRLTWRPDIRAMILSKARTNMHRKMQSLTTAGRYPLAVNNDCVVYAIDGLSPLPILLGPDGEPIRGGFRLGVNPGSVKHQGSQTIGWALDLLADGVNIANEIKDASLVRVA</sequence>
<dbReference type="EMBL" id="BMTL01000007">
    <property type="protein sequence ID" value="GGR80612.1"/>
    <property type="molecule type" value="Genomic_DNA"/>
</dbReference>
<comment type="caution">
    <text evidence="2">The sequence shown here is derived from an EMBL/GenBank/DDBJ whole genome shotgun (WGS) entry which is preliminary data.</text>
</comment>
<feature type="compositionally biased region" description="Acidic residues" evidence="1">
    <location>
        <begin position="112"/>
        <end position="128"/>
    </location>
</feature>
<feature type="compositionally biased region" description="Low complexity" evidence="1">
    <location>
        <begin position="209"/>
        <end position="244"/>
    </location>
</feature>
<dbReference type="NCBIfam" id="NF047542">
    <property type="entry name" value="telomere_Tap"/>
    <property type="match status" value="1"/>
</dbReference>
<dbReference type="InterPro" id="IPR001387">
    <property type="entry name" value="Cro/C1-type_HTH"/>
</dbReference>
<dbReference type="CDD" id="cd00093">
    <property type="entry name" value="HTH_XRE"/>
    <property type="match status" value="1"/>
</dbReference>
<protein>
    <recommendedName>
        <fullName evidence="4">Transcriptional regulator</fullName>
    </recommendedName>
</protein>
<dbReference type="AlphaFoldDB" id="A0A918FTB2"/>
<evidence type="ECO:0000313" key="2">
    <source>
        <dbReference type="EMBL" id="GGR80612.1"/>
    </source>
</evidence>
<reference evidence="2" key="1">
    <citation type="journal article" date="2014" name="Int. J. Syst. Evol. Microbiol.">
        <title>Complete genome sequence of Corynebacterium casei LMG S-19264T (=DSM 44701T), isolated from a smear-ripened cheese.</title>
        <authorList>
            <consortium name="US DOE Joint Genome Institute (JGI-PGF)"/>
            <person name="Walter F."/>
            <person name="Albersmeier A."/>
            <person name="Kalinowski J."/>
            <person name="Ruckert C."/>
        </authorList>
    </citation>
    <scope>NUCLEOTIDE SEQUENCE</scope>
    <source>
        <strain evidence="2">JCM 4386</strain>
    </source>
</reference>
<evidence type="ECO:0000313" key="3">
    <source>
        <dbReference type="Proteomes" id="UP000606194"/>
    </source>
</evidence>
<dbReference type="RefSeq" id="WP_229877973.1">
    <property type="nucleotide sequence ID" value="NZ_BMTL01000007.1"/>
</dbReference>
<feature type="region of interest" description="Disordered" evidence="1">
    <location>
        <begin position="209"/>
        <end position="292"/>
    </location>
</feature>
<feature type="compositionally biased region" description="Basic residues" evidence="1">
    <location>
        <begin position="278"/>
        <end position="287"/>
    </location>
</feature>
<gene>
    <name evidence="2" type="ORF">GCM10010269_19690</name>
</gene>
<organism evidence="2 3">
    <name type="scientific">Streptomyces humidus</name>
    <dbReference type="NCBI Taxonomy" id="52259"/>
    <lineage>
        <taxon>Bacteria</taxon>
        <taxon>Bacillati</taxon>
        <taxon>Actinomycetota</taxon>
        <taxon>Actinomycetes</taxon>
        <taxon>Kitasatosporales</taxon>
        <taxon>Streptomycetaceae</taxon>
        <taxon>Streptomyces</taxon>
    </lineage>
</organism>
<evidence type="ECO:0000256" key="1">
    <source>
        <dbReference type="SAM" id="MobiDB-lite"/>
    </source>
</evidence>
<feature type="region of interest" description="Disordered" evidence="1">
    <location>
        <begin position="93"/>
        <end position="142"/>
    </location>
</feature>
<keyword evidence="3" id="KW-1185">Reference proteome</keyword>
<evidence type="ECO:0008006" key="4">
    <source>
        <dbReference type="Google" id="ProtNLM"/>
    </source>
</evidence>
<reference evidence="2" key="2">
    <citation type="submission" date="2020-09" db="EMBL/GenBank/DDBJ databases">
        <authorList>
            <person name="Sun Q."/>
            <person name="Ohkuma M."/>
        </authorList>
    </citation>
    <scope>NUCLEOTIDE SEQUENCE</scope>
    <source>
        <strain evidence="2">JCM 4386</strain>
    </source>
</reference>